<sequence length="97" mass="10555">MHPSARAVAVKELEIEDLPHDMQDSLLASVGENIMRGVAIAALEKLSPEDQELFGTIAEGGDERKTLEFLSSKIPDFNAFVADETKKVIAEVKAMAE</sequence>
<gene>
    <name evidence="1" type="ORF">A2675_00120</name>
</gene>
<protein>
    <submittedName>
        <fullName evidence="1">Uncharacterized protein</fullName>
    </submittedName>
</protein>
<accession>A0A1G2S8J8</accession>
<dbReference type="EMBL" id="MHUS01000011">
    <property type="protein sequence ID" value="OHA81430.1"/>
    <property type="molecule type" value="Genomic_DNA"/>
</dbReference>
<dbReference type="AlphaFoldDB" id="A0A1G2S8J8"/>
<proteinExistence type="predicted"/>
<evidence type="ECO:0000313" key="1">
    <source>
        <dbReference type="EMBL" id="OHA81430.1"/>
    </source>
</evidence>
<name>A0A1G2S8J8_9BACT</name>
<organism evidence="1 2">
    <name type="scientific">Candidatus Yonathbacteria bacterium RIFCSPHIGHO2_01_FULL_51_10</name>
    <dbReference type="NCBI Taxonomy" id="1802723"/>
    <lineage>
        <taxon>Bacteria</taxon>
        <taxon>Candidatus Yonathiibacteriota</taxon>
    </lineage>
</organism>
<reference evidence="1 2" key="1">
    <citation type="journal article" date="2016" name="Nat. Commun.">
        <title>Thousands of microbial genomes shed light on interconnected biogeochemical processes in an aquifer system.</title>
        <authorList>
            <person name="Anantharaman K."/>
            <person name="Brown C.T."/>
            <person name="Hug L.A."/>
            <person name="Sharon I."/>
            <person name="Castelle C.J."/>
            <person name="Probst A.J."/>
            <person name="Thomas B.C."/>
            <person name="Singh A."/>
            <person name="Wilkins M.J."/>
            <person name="Karaoz U."/>
            <person name="Brodie E.L."/>
            <person name="Williams K.H."/>
            <person name="Hubbard S.S."/>
            <person name="Banfield J.F."/>
        </authorList>
    </citation>
    <scope>NUCLEOTIDE SEQUENCE [LARGE SCALE GENOMIC DNA]</scope>
</reference>
<evidence type="ECO:0000313" key="2">
    <source>
        <dbReference type="Proteomes" id="UP000176997"/>
    </source>
</evidence>
<comment type="caution">
    <text evidence="1">The sequence shown here is derived from an EMBL/GenBank/DDBJ whole genome shotgun (WGS) entry which is preliminary data.</text>
</comment>
<dbReference type="Proteomes" id="UP000176997">
    <property type="component" value="Unassembled WGS sequence"/>
</dbReference>